<dbReference type="eggNOG" id="KOG0548">
    <property type="taxonomic scope" value="Eukaryota"/>
</dbReference>
<dbReference type="STRING" id="5888.A0E7Z9"/>
<dbReference type="Pfam" id="PF13414">
    <property type="entry name" value="TPR_11"/>
    <property type="match status" value="1"/>
</dbReference>
<dbReference type="PANTHER" id="PTHR22904">
    <property type="entry name" value="TPR REPEAT CONTAINING PROTEIN"/>
    <property type="match status" value="1"/>
</dbReference>
<evidence type="ECO:0000256" key="2">
    <source>
        <dbReference type="ARBA" id="ARBA00022490"/>
    </source>
</evidence>
<evidence type="ECO:0000256" key="10">
    <source>
        <dbReference type="SAM" id="Coils"/>
    </source>
</evidence>
<dbReference type="PANTHER" id="PTHR22904:SF523">
    <property type="entry name" value="STRESS-INDUCED-PHOSPHOPROTEIN 1"/>
    <property type="match status" value="1"/>
</dbReference>
<protein>
    <recommendedName>
        <fullName evidence="7">Hsp70-Hsp90 organising protein</fullName>
    </recommendedName>
    <alternativeName>
        <fullName evidence="8">Stress-inducible protein 1</fullName>
    </alternativeName>
</protein>
<evidence type="ECO:0000256" key="3">
    <source>
        <dbReference type="ARBA" id="ARBA00022737"/>
    </source>
</evidence>
<gene>
    <name evidence="13" type="ORF">GSPATT00024144001</name>
</gene>
<keyword evidence="2" id="KW-0963">Cytoplasm</keyword>
<dbReference type="KEGG" id="ptm:GSPATT00024144001"/>
<keyword evidence="14" id="KW-1185">Reference proteome</keyword>
<evidence type="ECO:0000256" key="5">
    <source>
        <dbReference type="ARBA" id="ARBA00056105"/>
    </source>
</evidence>
<evidence type="ECO:0000256" key="8">
    <source>
        <dbReference type="ARBA" id="ARBA00076447"/>
    </source>
</evidence>
<dbReference type="OMA" id="LCEYKLG"/>
<dbReference type="InterPro" id="IPR011990">
    <property type="entry name" value="TPR-like_helical_dom_sf"/>
</dbReference>
<evidence type="ECO:0000256" key="11">
    <source>
        <dbReference type="SAM" id="MobiDB-lite"/>
    </source>
</evidence>
<comment type="subcellular location">
    <subcellularLocation>
        <location evidence="1">Cytoplasm</location>
    </subcellularLocation>
</comment>
<keyword evidence="3" id="KW-0677">Repeat</keyword>
<dbReference type="RefSeq" id="XP_001458813.1">
    <property type="nucleotide sequence ID" value="XM_001458776.2"/>
</dbReference>
<accession>A0E7Z9</accession>
<proteinExistence type="predicted"/>
<feature type="domain" description="STI1/HOP DP" evidence="12">
    <location>
        <begin position="143"/>
        <end position="190"/>
    </location>
</feature>
<evidence type="ECO:0000256" key="9">
    <source>
        <dbReference type="PROSITE-ProRule" id="PRU00339"/>
    </source>
</evidence>
<comment type="function">
    <text evidence="5">Acts as a co-chaperone and mediates the association of the chaperones HSP70 and HSP90 probably facilitating substrate transfer from HSP70 to HSP90. Stimulates HSP70 ATPase activity and, in contrast, inhibits HSP90 ATPase activity.</text>
</comment>
<feature type="repeat" description="TPR" evidence="9">
    <location>
        <begin position="280"/>
        <end position="313"/>
    </location>
</feature>
<dbReference type="PROSITE" id="PS50005">
    <property type="entry name" value="TPR"/>
    <property type="match status" value="4"/>
</dbReference>
<dbReference type="AlphaFoldDB" id="A0E7Z9"/>
<feature type="repeat" description="TPR" evidence="9">
    <location>
        <begin position="482"/>
        <end position="515"/>
    </location>
</feature>
<comment type="subunit">
    <text evidence="6">Monomer. Homodimer. Forms a complex composed of HOP and chaperones HSP70 and HSP90; the interaction is stronger in the absence of ATP. Interacts (via TPR 1, 2, 3, 7, 8 and 9 repeats) with HSP70 (via C-terminus); the interaction is direct and is stronger in the absence of ATP. Interacts (via TPR 4, 5 and 6 repeats) with HSP90 (via C-terminus); the interaction is direct.</text>
</comment>
<dbReference type="Pfam" id="PF00515">
    <property type="entry name" value="TPR_1"/>
    <property type="match status" value="2"/>
</dbReference>
<dbReference type="GO" id="GO:0005737">
    <property type="term" value="C:cytoplasm"/>
    <property type="evidence" value="ECO:0007669"/>
    <property type="project" value="UniProtKB-SubCell"/>
</dbReference>
<dbReference type="Pfam" id="PF13181">
    <property type="entry name" value="TPR_8"/>
    <property type="match status" value="2"/>
</dbReference>
<feature type="compositionally biased region" description="Basic and acidic residues" evidence="11">
    <location>
        <begin position="235"/>
        <end position="257"/>
    </location>
</feature>
<evidence type="ECO:0000313" key="13">
    <source>
        <dbReference type="EMBL" id="CAK91416.1"/>
    </source>
</evidence>
<dbReference type="InParanoid" id="A0E7Z9"/>
<dbReference type="Pfam" id="PF07719">
    <property type="entry name" value="TPR_2"/>
    <property type="match status" value="1"/>
</dbReference>
<dbReference type="InterPro" id="IPR013105">
    <property type="entry name" value="TPR_2"/>
</dbReference>
<dbReference type="Gene3D" id="1.10.260.100">
    <property type="match status" value="2"/>
</dbReference>
<feature type="coiled-coil region" evidence="10">
    <location>
        <begin position="379"/>
        <end position="406"/>
    </location>
</feature>
<evidence type="ECO:0000256" key="7">
    <source>
        <dbReference type="ARBA" id="ARBA00074766"/>
    </source>
</evidence>
<feature type="domain" description="STI1/HOP DP" evidence="12">
    <location>
        <begin position="540"/>
        <end position="593"/>
    </location>
</feature>
<evidence type="ECO:0000256" key="6">
    <source>
        <dbReference type="ARBA" id="ARBA00066016"/>
    </source>
</evidence>
<sequence length="601" mass="68489">MSTAQQFKDLGNQAFKENKFEEAAKFYSQAIELNPNDHILYSNRSGSYASLSKYQEALTDADKCISINPNFAKGYQRKGLALHYLGEFEKAIEAYQQGLAKDPSNSLLQEGLKSAQTELQGTQNNPFASALKNPNILKLLGILQKDPRTSAFASDPTFMQLIGLMISQPQMASQFMQTDPRISTALSVILENPEAQAIFFSEFAGKVKKPDGEKKDHPQQQSQHMEEEQPQPQQEQHHHTHTDQHHQAHTEQHHQTHTEQPQQKQHHQPPPKPQPQLEEWEVQKNLGNDEYKNKNFEKALQYYNAALELNKEEALLYNNKAAVFIEQKLYDQALESIEEGLKVLEVHSSFQKKAKLLARKAKVLSLQNKVDEAIQIYEKSLVEDHVQSVKDELKKLQKMKQDLEAQNYINPQLGEEANTRGGDAFKAGKFPDAIQCYSDAIKRNPKEPKYYCNRATAYMKLMEFPNAVSDLEKCLSLDSKYVKAYVKKANCHFVMKEFHKAKTVYEKGLELEPNNVEMQQGLEKVRFSIMQGSGSEEEQQQRAKRAMQDPEIQQILREPEVINLLNDMKDHPQDGLKAIKSNPSLAAKIEKLIEAGVLKTG</sequence>
<dbReference type="FunFam" id="1.25.40.10:FF:000020">
    <property type="entry name" value="Stress-induced phosphoprotein 1"/>
    <property type="match status" value="1"/>
</dbReference>
<dbReference type="OrthoDB" id="2423701at2759"/>
<feature type="repeat" description="TPR" evidence="9">
    <location>
        <begin position="72"/>
        <end position="105"/>
    </location>
</feature>
<keyword evidence="10" id="KW-0175">Coiled coil</keyword>
<dbReference type="Proteomes" id="UP000000600">
    <property type="component" value="Unassembled WGS sequence"/>
</dbReference>
<dbReference type="InterPro" id="IPR019734">
    <property type="entry name" value="TPR_rpt"/>
</dbReference>
<dbReference type="SMART" id="SM00028">
    <property type="entry name" value="TPR"/>
    <property type="match status" value="9"/>
</dbReference>
<dbReference type="Gene3D" id="1.25.40.10">
    <property type="entry name" value="Tetratricopeptide repeat domain"/>
    <property type="match status" value="3"/>
</dbReference>
<dbReference type="SUPFAM" id="SSF48452">
    <property type="entry name" value="TPR-like"/>
    <property type="match status" value="3"/>
</dbReference>
<feature type="repeat" description="TPR" evidence="9">
    <location>
        <begin position="4"/>
        <end position="37"/>
    </location>
</feature>
<name>A0E7Z9_PARTE</name>
<dbReference type="Pfam" id="PF17830">
    <property type="entry name" value="STI1-HOP_DP"/>
    <property type="match status" value="2"/>
</dbReference>
<feature type="region of interest" description="Disordered" evidence="11">
    <location>
        <begin position="208"/>
        <end position="276"/>
    </location>
</feature>
<evidence type="ECO:0000256" key="1">
    <source>
        <dbReference type="ARBA" id="ARBA00004496"/>
    </source>
</evidence>
<dbReference type="HOGENOM" id="CLU_000134_46_5_1"/>
<dbReference type="GO" id="GO:0051879">
    <property type="term" value="F:Hsp90 protein binding"/>
    <property type="evidence" value="ECO:0000318"/>
    <property type="project" value="GO_Central"/>
</dbReference>
<evidence type="ECO:0000259" key="12">
    <source>
        <dbReference type="Pfam" id="PF17830"/>
    </source>
</evidence>
<feature type="compositionally biased region" description="Basic and acidic residues" evidence="11">
    <location>
        <begin position="208"/>
        <end position="218"/>
    </location>
</feature>
<evidence type="ECO:0000256" key="4">
    <source>
        <dbReference type="ARBA" id="ARBA00022803"/>
    </source>
</evidence>
<organism evidence="13 14">
    <name type="scientific">Paramecium tetraurelia</name>
    <dbReference type="NCBI Taxonomy" id="5888"/>
    <lineage>
        <taxon>Eukaryota</taxon>
        <taxon>Sar</taxon>
        <taxon>Alveolata</taxon>
        <taxon>Ciliophora</taxon>
        <taxon>Intramacronucleata</taxon>
        <taxon>Oligohymenophorea</taxon>
        <taxon>Peniculida</taxon>
        <taxon>Parameciidae</taxon>
        <taxon>Paramecium</taxon>
    </lineage>
</organism>
<dbReference type="PROSITE" id="PS50293">
    <property type="entry name" value="TPR_REGION"/>
    <property type="match status" value="2"/>
</dbReference>
<keyword evidence="4 9" id="KW-0802">TPR repeat</keyword>
<evidence type="ECO:0000313" key="14">
    <source>
        <dbReference type="Proteomes" id="UP000000600"/>
    </source>
</evidence>
<reference evidence="13 14" key="1">
    <citation type="journal article" date="2006" name="Nature">
        <title>Global trends of whole-genome duplications revealed by the ciliate Paramecium tetraurelia.</title>
        <authorList>
            <consortium name="Genoscope"/>
            <person name="Aury J.-M."/>
            <person name="Jaillon O."/>
            <person name="Duret L."/>
            <person name="Noel B."/>
            <person name="Jubin C."/>
            <person name="Porcel B.M."/>
            <person name="Segurens B."/>
            <person name="Daubin V."/>
            <person name="Anthouard V."/>
            <person name="Aiach N."/>
            <person name="Arnaiz O."/>
            <person name="Billaut A."/>
            <person name="Beisson J."/>
            <person name="Blanc I."/>
            <person name="Bouhouche K."/>
            <person name="Camara F."/>
            <person name="Duharcourt S."/>
            <person name="Guigo R."/>
            <person name="Gogendeau D."/>
            <person name="Katinka M."/>
            <person name="Keller A.-M."/>
            <person name="Kissmehl R."/>
            <person name="Klotz C."/>
            <person name="Koll F."/>
            <person name="Le Moue A."/>
            <person name="Lepere C."/>
            <person name="Malinsky S."/>
            <person name="Nowacki M."/>
            <person name="Nowak J.K."/>
            <person name="Plattner H."/>
            <person name="Poulain J."/>
            <person name="Ruiz F."/>
            <person name="Serrano V."/>
            <person name="Zagulski M."/>
            <person name="Dessen P."/>
            <person name="Betermier M."/>
            <person name="Weissenbach J."/>
            <person name="Scarpelli C."/>
            <person name="Schachter V."/>
            <person name="Sperling L."/>
            <person name="Meyer E."/>
            <person name="Cohen J."/>
            <person name="Wincker P."/>
        </authorList>
    </citation>
    <scope>NUCLEOTIDE SEQUENCE [LARGE SCALE GENOMIC DNA]</scope>
    <source>
        <strain evidence="13 14">Stock d4-2</strain>
    </source>
</reference>
<dbReference type="InterPro" id="IPR041243">
    <property type="entry name" value="STI1/HOP_DP"/>
</dbReference>
<dbReference type="EMBL" id="CT868663">
    <property type="protein sequence ID" value="CAK91416.1"/>
    <property type="molecule type" value="Genomic_DNA"/>
</dbReference>
<dbReference type="GeneID" id="5044581"/>